<keyword evidence="4" id="KW-0963">Cytoplasm</keyword>
<dbReference type="InterPro" id="IPR000740">
    <property type="entry name" value="GrpE"/>
</dbReference>
<evidence type="ECO:0000313" key="8">
    <source>
        <dbReference type="EMBL" id="KUG04295.1"/>
    </source>
</evidence>
<evidence type="ECO:0000256" key="2">
    <source>
        <dbReference type="ARBA" id="ARBA00009054"/>
    </source>
</evidence>
<evidence type="ECO:0000256" key="1">
    <source>
        <dbReference type="ARBA" id="ARBA00004496"/>
    </source>
</evidence>
<dbReference type="Gene3D" id="3.90.20.20">
    <property type="match status" value="1"/>
</dbReference>
<dbReference type="PANTHER" id="PTHR21237:SF23">
    <property type="entry name" value="GRPE PROTEIN HOMOLOG, MITOCHONDRIAL"/>
    <property type="match status" value="1"/>
</dbReference>
<dbReference type="Pfam" id="PF01025">
    <property type="entry name" value="GrpE"/>
    <property type="match status" value="1"/>
</dbReference>
<comment type="subunit">
    <text evidence="3">Homodimer.</text>
</comment>
<dbReference type="CDD" id="cd00446">
    <property type="entry name" value="GrpE"/>
    <property type="match status" value="1"/>
</dbReference>
<dbReference type="GO" id="GO:0000774">
    <property type="term" value="F:adenyl-nucleotide exchange factor activity"/>
    <property type="evidence" value="ECO:0007669"/>
    <property type="project" value="InterPro"/>
</dbReference>
<evidence type="ECO:0000256" key="5">
    <source>
        <dbReference type="ARBA" id="ARBA00023016"/>
    </source>
</evidence>
<comment type="similarity">
    <text evidence="2">Belongs to the GrpE family.</text>
</comment>
<evidence type="ECO:0000256" key="4">
    <source>
        <dbReference type="ARBA" id="ARBA00022490"/>
    </source>
</evidence>
<dbReference type="FunFam" id="2.30.22.10:FF:000001">
    <property type="entry name" value="Protein GrpE"/>
    <property type="match status" value="1"/>
</dbReference>
<dbReference type="SUPFAM" id="SSF58014">
    <property type="entry name" value="Coiled-coil domain of nucleotide exchange factor GrpE"/>
    <property type="match status" value="1"/>
</dbReference>
<dbReference type="InterPro" id="IPR013805">
    <property type="entry name" value="GrpE_CC"/>
</dbReference>
<dbReference type="GO" id="GO:0042803">
    <property type="term" value="F:protein homodimerization activity"/>
    <property type="evidence" value="ECO:0007669"/>
    <property type="project" value="InterPro"/>
</dbReference>
<evidence type="ECO:0000256" key="6">
    <source>
        <dbReference type="ARBA" id="ARBA00023186"/>
    </source>
</evidence>
<evidence type="ECO:0000256" key="7">
    <source>
        <dbReference type="SAM" id="MobiDB-lite"/>
    </source>
</evidence>
<dbReference type="InterPro" id="IPR009012">
    <property type="entry name" value="GrpE_head"/>
</dbReference>
<keyword evidence="6" id="KW-0143">Chaperone</keyword>
<dbReference type="GO" id="GO:0051087">
    <property type="term" value="F:protein-folding chaperone binding"/>
    <property type="evidence" value="ECO:0007669"/>
    <property type="project" value="InterPro"/>
</dbReference>
<dbReference type="GO" id="GO:0005737">
    <property type="term" value="C:cytoplasm"/>
    <property type="evidence" value="ECO:0007669"/>
    <property type="project" value="UniProtKB-SubCell"/>
</dbReference>
<name>A0A0W8E6M5_9ZZZZ</name>
<feature type="compositionally biased region" description="Basic and acidic residues" evidence="7">
    <location>
        <begin position="1"/>
        <end position="13"/>
    </location>
</feature>
<dbReference type="PRINTS" id="PR00773">
    <property type="entry name" value="GRPEPROTEIN"/>
</dbReference>
<dbReference type="NCBIfam" id="NF010738">
    <property type="entry name" value="PRK14140.1"/>
    <property type="match status" value="1"/>
</dbReference>
<dbReference type="AlphaFoldDB" id="A0A0W8E6M5"/>
<dbReference type="Gene3D" id="2.30.22.10">
    <property type="entry name" value="Head domain of nucleotide exchange factor GrpE"/>
    <property type="match status" value="1"/>
</dbReference>
<comment type="subcellular location">
    <subcellularLocation>
        <location evidence="1">Cytoplasm</location>
    </subcellularLocation>
</comment>
<dbReference type="SUPFAM" id="SSF51064">
    <property type="entry name" value="Head domain of nucleotide exchange factor GrpE"/>
    <property type="match status" value="1"/>
</dbReference>
<evidence type="ECO:0000256" key="3">
    <source>
        <dbReference type="ARBA" id="ARBA00011738"/>
    </source>
</evidence>
<protein>
    <submittedName>
        <fullName evidence="8">Heat shock protein grpe</fullName>
    </submittedName>
</protein>
<feature type="compositionally biased region" description="Basic and acidic residues" evidence="7">
    <location>
        <begin position="26"/>
        <end position="38"/>
    </location>
</feature>
<accession>A0A0W8E6M5</accession>
<sequence>MDDKKIDGDEGEVKTSSSEDMQADAENEKEQEISKLKDEVKAANDSYLRALAEVENIRKRTAREREEYVKFAALPLVKKMLTVIDDLDRAVSMYDPEQNPEVLVKGVEMINTRLKEIVEQEGAEALHAVGKPFDPQYHQPLAIEQNSNYPENTVIEELQKGYMMHGRVIRPSLVKVSN</sequence>
<comment type="caution">
    <text evidence="8">The sequence shown here is derived from an EMBL/GenBank/DDBJ whole genome shotgun (WGS) entry which is preliminary data.</text>
</comment>
<reference evidence="8" key="1">
    <citation type="journal article" date="2015" name="Proc. Natl. Acad. Sci. U.S.A.">
        <title>Networks of energetic and metabolic interactions define dynamics in microbial communities.</title>
        <authorList>
            <person name="Embree M."/>
            <person name="Liu J.K."/>
            <person name="Al-Bassam M.M."/>
            <person name="Zengler K."/>
        </authorList>
    </citation>
    <scope>NUCLEOTIDE SEQUENCE</scope>
</reference>
<feature type="region of interest" description="Disordered" evidence="7">
    <location>
        <begin position="1"/>
        <end position="38"/>
    </location>
</feature>
<gene>
    <name evidence="8" type="ORF">ASZ90_018302</name>
</gene>
<dbReference type="PANTHER" id="PTHR21237">
    <property type="entry name" value="GRPE PROTEIN"/>
    <property type="match status" value="1"/>
</dbReference>
<proteinExistence type="inferred from homology"/>
<organism evidence="8">
    <name type="scientific">hydrocarbon metagenome</name>
    <dbReference type="NCBI Taxonomy" id="938273"/>
    <lineage>
        <taxon>unclassified sequences</taxon>
        <taxon>metagenomes</taxon>
        <taxon>ecological metagenomes</taxon>
    </lineage>
</organism>
<dbReference type="HAMAP" id="MF_01151">
    <property type="entry name" value="GrpE"/>
    <property type="match status" value="1"/>
</dbReference>
<keyword evidence="5 8" id="KW-0346">Stress response</keyword>
<dbReference type="EMBL" id="LNQE01001853">
    <property type="protein sequence ID" value="KUG04295.1"/>
    <property type="molecule type" value="Genomic_DNA"/>
</dbReference>
<dbReference type="GO" id="GO:0006457">
    <property type="term" value="P:protein folding"/>
    <property type="evidence" value="ECO:0007669"/>
    <property type="project" value="InterPro"/>
</dbReference>
<dbReference type="GO" id="GO:0051082">
    <property type="term" value="F:unfolded protein binding"/>
    <property type="evidence" value="ECO:0007669"/>
    <property type="project" value="TreeGrafter"/>
</dbReference>